<dbReference type="Pfam" id="PF23865">
    <property type="entry name" value="DUF7223"/>
    <property type="match status" value="1"/>
</dbReference>
<accession>A0AAV9N516</accession>
<keyword evidence="2" id="KW-0732">Signal</keyword>
<feature type="compositionally biased region" description="Low complexity" evidence="1">
    <location>
        <begin position="485"/>
        <end position="510"/>
    </location>
</feature>
<dbReference type="AlphaFoldDB" id="A0AAV9N516"/>
<evidence type="ECO:0000256" key="1">
    <source>
        <dbReference type="SAM" id="MobiDB-lite"/>
    </source>
</evidence>
<dbReference type="GeneID" id="89972170"/>
<organism evidence="5 6">
    <name type="scientific">Exophiala bonariae</name>
    <dbReference type="NCBI Taxonomy" id="1690606"/>
    <lineage>
        <taxon>Eukaryota</taxon>
        <taxon>Fungi</taxon>
        <taxon>Dikarya</taxon>
        <taxon>Ascomycota</taxon>
        <taxon>Pezizomycotina</taxon>
        <taxon>Eurotiomycetes</taxon>
        <taxon>Chaetothyriomycetidae</taxon>
        <taxon>Chaetothyriales</taxon>
        <taxon>Herpotrichiellaceae</taxon>
        <taxon>Exophiala</taxon>
    </lineage>
</organism>
<comment type="caution">
    <text evidence="5">The sequence shown here is derived from an EMBL/GenBank/DDBJ whole genome shotgun (WGS) entry which is preliminary data.</text>
</comment>
<reference evidence="5 6" key="1">
    <citation type="submission" date="2023-08" db="EMBL/GenBank/DDBJ databases">
        <title>Black Yeasts Isolated from many extreme environments.</title>
        <authorList>
            <person name="Coleine C."/>
            <person name="Stajich J.E."/>
            <person name="Selbmann L."/>
        </authorList>
    </citation>
    <scope>NUCLEOTIDE SEQUENCE [LARGE SCALE GENOMIC DNA]</scope>
    <source>
        <strain evidence="5 6">CCFEE 5792</strain>
    </source>
</reference>
<dbReference type="InterPro" id="IPR055647">
    <property type="entry name" value="DUF7223"/>
</dbReference>
<evidence type="ECO:0000259" key="3">
    <source>
        <dbReference type="Pfam" id="PF22974"/>
    </source>
</evidence>
<dbReference type="EMBL" id="JAVRRD010000018">
    <property type="protein sequence ID" value="KAK5049872.1"/>
    <property type="molecule type" value="Genomic_DNA"/>
</dbReference>
<dbReference type="RefSeq" id="XP_064704682.1">
    <property type="nucleotide sequence ID" value="XM_064847570.1"/>
</dbReference>
<keyword evidence="6" id="KW-1185">Reference proteome</keyword>
<feature type="domain" description="DUF7223" evidence="4">
    <location>
        <begin position="226"/>
        <end position="470"/>
    </location>
</feature>
<feature type="chain" id="PRO_5043620091" evidence="2">
    <location>
        <begin position="24"/>
        <end position="532"/>
    </location>
</feature>
<gene>
    <name evidence="5" type="ORF">LTR84_003990</name>
</gene>
<dbReference type="Pfam" id="PF22974">
    <property type="entry name" value="DUF7029"/>
    <property type="match status" value="1"/>
</dbReference>
<evidence type="ECO:0000313" key="5">
    <source>
        <dbReference type="EMBL" id="KAK5049872.1"/>
    </source>
</evidence>
<dbReference type="Proteomes" id="UP001358417">
    <property type="component" value="Unassembled WGS sequence"/>
</dbReference>
<proteinExistence type="predicted"/>
<evidence type="ECO:0000256" key="2">
    <source>
        <dbReference type="SAM" id="SignalP"/>
    </source>
</evidence>
<name>A0AAV9N516_9EURO</name>
<evidence type="ECO:0000259" key="4">
    <source>
        <dbReference type="Pfam" id="PF23865"/>
    </source>
</evidence>
<feature type="signal peptide" evidence="2">
    <location>
        <begin position="1"/>
        <end position="23"/>
    </location>
</feature>
<sequence>MASLRHSFGILLSTLILAHLVNALELVAIRPRGDLGPKSRLRPRDTSLLDLRSTETFLWGADNSSAPLANFTIYAPENNRNVLSMEKFDGMLLSCNATQTGLELQFEDDQTFAYAQRVWDWVNGADNHTFLMVVGAGDCSNNPYRVPYSVSDIVYDEDLNIAHLNATTGSWRDLAPSFQLQVGNVATPQTPQSRRLRERDITKEVSFPLANELPFVAKVEQGPIIGELECENCRTTGKIDFELRVTQNAVGLPDGVELKMSPTGVSAVANLKLKLGSNFKSKKEVFKETVLSFPLNSITIPPDILNVGPFLDIDAGVEVTGVEGSITVTGGVTSKISDSAILRANLFDPLDNEFSGWLPDIDFLPPEIEAQVSATLQMFFMPAVRLKAEALGQGVEAGLELKLPFIDLKLEATANSKGGVCDDPAKTIGVEIEPSIGAEFKFEAGTTDGEKTPIEVTIATTSFPLGGICFGTNPDGNDAPPPPASSSKSSPAAPKSSSKASTATSAPATKCTANNGIFGSTSSNQQYLCPQR</sequence>
<feature type="domain" description="DUF7029" evidence="3">
    <location>
        <begin position="77"/>
        <end position="178"/>
    </location>
</feature>
<feature type="region of interest" description="Disordered" evidence="1">
    <location>
        <begin position="469"/>
        <end position="532"/>
    </location>
</feature>
<dbReference type="InterPro" id="IPR054293">
    <property type="entry name" value="DUF7029"/>
</dbReference>
<protein>
    <submittedName>
        <fullName evidence="5">Uncharacterized protein</fullName>
    </submittedName>
</protein>
<evidence type="ECO:0000313" key="6">
    <source>
        <dbReference type="Proteomes" id="UP001358417"/>
    </source>
</evidence>
<feature type="compositionally biased region" description="Polar residues" evidence="1">
    <location>
        <begin position="511"/>
        <end position="532"/>
    </location>
</feature>